<accession>A0ABV9KPN7</accession>
<dbReference type="RefSeq" id="WP_379993284.1">
    <property type="nucleotide sequence ID" value="NZ_JBHSGN010000002.1"/>
</dbReference>
<dbReference type="EMBL" id="JBHSGN010000002">
    <property type="protein sequence ID" value="MFC4672100.1"/>
    <property type="molecule type" value="Genomic_DNA"/>
</dbReference>
<reference evidence="4" key="1">
    <citation type="journal article" date="2019" name="Int. J. Syst. Evol. Microbiol.">
        <title>The Global Catalogue of Microorganisms (GCM) 10K type strain sequencing project: providing services to taxonomists for standard genome sequencing and annotation.</title>
        <authorList>
            <consortium name="The Broad Institute Genomics Platform"/>
            <consortium name="The Broad Institute Genome Sequencing Center for Infectious Disease"/>
            <person name="Wu L."/>
            <person name="Ma J."/>
        </authorList>
    </citation>
    <scope>NUCLEOTIDE SEQUENCE [LARGE SCALE GENOMIC DNA]</scope>
    <source>
        <strain evidence="4">CCUG 66188</strain>
    </source>
</reference>
<organism evidence="3 4">
    <name type="scientific">Dysgonomonas termitidis</name>
    <dbReference type="NCBI Taxonomy" id="1516126"/>
    <lineage>
        <taxon>Bacteria</taxon>
        <taxon>Pseudomonadati</taxon>
        <taxon>Bacteroidota</taxon>
        <taxon>Bacteroidia</taxon>
        <taxon>Bacteroidales</taxon>
        <taxon>Dysgonomonadaceae</taxon>
        <taxon>Dysgonomonas</taxon>
    </lineage>
</organism>
<dbReference type="SUPFAM" id="SSF143120">
    <property type="entry name" value="YefM-like"/>
    <property type="match status" value="1"/>
</dbReference>
<evidence type="ECO:0000313" key="4">
    <source>
        <dbReference type="Proteomes" id="UP001596023"/>
    </source>
</evidence>
<comment type="caution">
    <text evidence="3">The sequence shown here is derived from an EMBL/GenBank/DDBJ whole genome shotgun (WGS) entry which is preliminary data.</text>
</comment>
<proteinExistence type="inferred from homology"/>
<gene>
    <name evidence="3" type="ORF">ACFO6W_00180</name>
</gene>
<dbReference type="NCBIfam" id="TIGR01552">
    <property type="entry name" value="phd_fam"/>
    <property type="match status" value="1"/>
</dbReference>
<dbReference type="Gene3D" id="3.40.1620.10">
    <property type="entry name" value="YefM-like domain"/>
    <property type="match status" value="1"/>
</dbReference>
<dbReference type="InterPro" id="IPR036165">
    <property type="entry name" value="YefM-like_sf"/>
</dbReference>
<keyword evidence="4" id="KW-1185">Reference proteome</keyword>
<dbReference type="PANTHER" id="PTHR33713:SF6">
    <property type="entry name" value="ANTITOXIN YEFM"/>
    <property type="match status" value="1"/>
</dbReference>
<sequence length="86" mass="9724">MKTASYTELRNNLKSYLDKVINDSEPLIVHRSGNESVVVLSLDEYNSIKETEYIKVSPIMVDRIKAAENDLKAGKGKAIKTPDLWK</sequence>
<comment type="function">
    <text evidence="2">Antitoxin component of a type II toxin-antitoxin (TA) system.</text>
</comment>
<dbReference type="Pfam" id="PF02604">
    <property type="entry name" value="PhdYeFM_antitox"/>
    <property type="match status" value="1"/>
</dbReference>
<name>A0ABV9KPN7_9BACT</name>
<evidence type="ECO:0000256" key="2">
    <source>
        <dbReference type="RuleBase" id="RU362080"/>
    </source>
</evidence>
<protein>
    <recommendedName>
        <fullName evidence="2">Antitoxin</fullName>
    </recommendedName>
</protein>
<dbReference type="InterPro" id="IPR006442">
    <property type="entry name" value="Antitoxin_Phd/YefM"/>
</dbReference>
<comment type="similarity">
    <text evidence="1 2">Belongs to the phD/YefM antitoxin family.</text>
</comment>
<evidence type="ECO:0000256" key="1">
    <source>
        <dbReference type="ARBA" id="ARBA00009981"/>
    </source>
</evidence>
<dbReference type="PANTHER" id="PTHR33713">
    <property type="entry name" value="ANTITOXIN YAFN-RELATED"/>
    <property type="match status" value="1"/>
</dbReference>
<evidence type="ECO:0000313" key="3">
    <source>
        <dbReference type="EMBL" id="MFC4672100.1"/>
    </source>
</evidence>
<dbReference type="Proteomes" id="UP001596023">
    <property type="component" value="Unassembled WGS sequence"/>
</dbReference>
<dbReference type="InterPro" id="IPR051405">
    <property type="entry name" value="phD/YefM_antitoxin"/>
</dbReference>